<name>A0A182YHW0_ANOST</name>
<evidence type="ECO:0000313" key="3">
    <source>
        <dbReference type="Proteomes" id="UP000076408"/>
    </source>
</evidence>
<sequence length="76" mass="9126">MRSAKLQAALVKRREAEQIKYQKSAAVERYYDQWGRITSRYESWTTPQYYREAEQALRKREDEKKSRKRSKPSGPA</sequence>
<evidence type="ECO:0000256" key="1">
    <source>
        <dbReference type="SAM" id="MobiDB-lite"/>
    </source>
</evidence>
<dbReference type="Proteomes" id="UP000076408">
    <property type="component" value="Unassembled WGS sequence"/>
</dbReference>
<dbReference type="STRING" id="30069.A0A182YHW0"/>
<dbReference type="VEuPathDB" id="VectorBase:ASTEI080453"/>
<protein>
    <submittedName>
        <fullName evidence="2">Uncharacterized protein</fullName>
    </submittedName>
</protein>
<dbReference type="VEuPathDB" id="VectorBase:ASTEI20_041128"/>
<proteinExistence type="predicted"/>
<reference evidence="3" key="1">
    <citation type="journal article" date="2014" name="Genome Biol.">
        <title>Genome analysis of a major urban malaria vector mosquito, Anopheles stephensi.</title>
        <authorList>
            <person name="Jiang X."/>
            <person name="Peery A."/>
            <person name="Hall A.B."/>
            <person name="Sharma A."/>
            <person name="Chen X.G."/>
            <person name="Waterhouse R.M."/>
            <person name="Komissarov A."/>
            <person name="Riehle M.M."/>
            <person name="Shouche Y."/>
            <person name="Sharakhova M.V."/>
            <person name="Lawson D."/>
            <person name="Pakpour N."/>
            <person name="Arensburger P."/>
            <person name="Davidson V.L."/>
            <person name="Eiglmeier K."/>
            <person name="Emrich S."/>
            <person name="George P."/>
            <person name="Kennedy R.C."/>
            <person name="Mane S.P."/>
            <person name="Maslen G."/>
            <person name="Oringanje C."/>
            <person name="Qi Y."/>
            <person name="Settlage R."/>
            <person name="Tojo M."/>
            <person name="Tubio J.M."/>
            <person name="Unger M.F."/>
            <person name="Wang B."/>
            <person name="Vernick K.D."/>
            <person name="Ribeiro J.M."/>
            <person name="James A.A."/>
            <person name="Michel K."/>
            <person name="Riehle M.A."/>
            <person name="Luckhart S."/>
            <person name="Sharakhov I.V."/>
            <person name="Tu Z."/>
        </authorList>
    </citation>
    <scope>NUCLEOTIDE SEQUENCE [LARGE SCALE GENOMIC DNA]</scope>
    <source>
        <strain evidence="3">Indian</strain>
    </source>
</reference>
<accession>A0A182YHW0</accession>
<evidence type="ECO:0000313" key="2">
    <source>
        <dbReference type="EnsemblMetazoa" id="ASTEI080453-PA"/>
    </source>
</evidence>
<feature type="compositionally biased region" description="Basic and acidic residues" evidence="1">
    <location>
        <begin position="55"/>
        <end position="65"/>
    </location>
</feature>
<organism evidence="2 3">
    <name type="scientific">Anopheles stephensi</name>
    <name type="common">Indo-Pakistan malaria mosquito</name>
    <dbReference type="NCBI Taxonomy" id="30069"/>
    <lineage>
        <taxon>Eukaryota</taxon>
        <taxon>Metazoa</taxon>
        <taxon>Ecdysozoa</taxon>
        <taxon>Arthropoda</taxon>
        <taxon>Hexapoda</taxon>
        <taxon>Insecta</taxon>
        <taxon>Pterygota</taxon>
        <taxon>Neoptera</taxon>
        <taxon>Endopterygota</taxon>
        <taxon>Diptera</taxon>
        <taxon>Nematocera</taxon>
        <taxon>Culicoidea</taxon>
        <taxon>Culicidae</taxon>
        <taxon>Anophelinae</taxon>
        <taxon>Anopheles</taxon>
    </lineage>
</organism>
<feature type="compositionally biased region" description="Basic residues" evidence="1">
    <location>
        <begin position="66"/>
        <end position="76"/>
    </location>
</feature>
<dbReference type="EnsemblMetazoa" id="ASTEI080453-RA">
    <property type="protein sequence ID" value="ASTEI080453-PA"/>
    <property type="gene ID" value="ASTEI080453"/>
</dbReference>
<feature type="region of interest" description="Disordered" evidence="1">
    <location>
        <begin position="55"/>
        <end position="76"/>
    </location>
</feature>
<reference evidence="2" key="2">
    <citation type="submission" date="2020-05" db="UniProtKB">
        <authorList>
            <consortium name="EnsemblMetazoa"/>
        </authorList>
    </citation>
    <scope>IDENTIFICATION</scope>
    <source>
        <strain evidence="2">Indian</strain>
    </source>
</reference>
<dbReference type="AlphaFoldDB" id="A0A182YHW0"/>
<dbReference type="VEuPathDB" id="VectorBase:ASTE006010"/>
<keyword evidence="3" id="KW-1185">Reference proteome</keyword>